<dbReference type="InterPro" id="IPR023991">
    <property type="entry name" value="Bacteriocin_IIb_lactobn/cerein"/>
</dbReference>
<evidence type="ECO:0008006" key="3">
    <source>
        <dbReference type="Google" id="ProtNLM"/>
    </source>
</evidence>
<feature type="transmembrane region" description="Helical" evidence="1">
    <location>
        <begin position="36"/>
        <end position="56"/>
    </location>
</feature>
<dbReference type="GO" id="GO:0042742">
    <property type="term" value="P:defense response to bacterium"/>
    <property type="evidence" value="ECO:0007669"/>
    <property type="project" value="InterPro"/>
</dbReference>
<dbReference type="RefSeq" id="WP_006595268.1">
    <property type="nucleotide sequence ID" value="NZ_CACRUL010000020.1"/>
</dbReference>
<dbReference type="GeneID" id="93920821"/>
<dbReference type="NCBIfam" id="TIGR03949">
    <property type="entry name" value="bact_IIb_cerein"/>
    <property type="match status" value="1"/>
</dbReference>
<gene>
    <name evidence="2" type="ORF">SRLFYP117_01685</name>
</gene>
<dbReference type="InterPro" id="IPR010133">
    <property type="entry name" value="Bacteriocin_signal_seq"/>
</dbReference>
<organism evidence="2">
    <name type="scientific">Streptococcus oralis</name>
    <dbReference type="NCBI Taxonomy" id="1303"/>
    <lineage>
        <taxon>Bacteria</taxon>
        <taxon>Bacillati</taxon>
        <taxon>Bacillota</taxon>
        <taxon>Bacilli</taxon>
        <taxon>Lactobacillales</taxon>
        <taxon>Streptococcaceae</taxon>
        <taxon>Streptococcus</taxon>
    </lineage>
</organism>
<reference evidence="2" key="1">
    <citation type="submission" date="2019-11" db="EMBL/GenBank/DDBJ databases">
        <authorList>
            <person name="Feng L."/>
        </authorList>
    </citation>
    <scope>NUCLEOTIDE SEQUENCE</scope>
    <source>
        <strain evidence="2">SrubneriLFYP117</strain>
    </source>
</reference>
<dbReference type="AlphaFoldDB" id="A0A6N3E2Z4"/>
<name>A0A6N3E2Z4_STROR</name>
<sequence length="57" mass="6008">MTTEFTQKFTPLTEEELTQVDGGAIPLVAWILAHPYLSGTIAGGVTAVGTAIWGAFK</sequence>
<dbReference type="InterPro" id="IPR019493">
    <property type="entry name" value="Bacteriocin_IIb_lactacin-rel"/>
</dbReference>
<dbReference type="Pfam" id="PF10439">
    <property type="entry name" value="Bacteriocin_IIc"/>
    <property type="match status" value="1"/>
</dbReference>
<accession>A0A6N3E2Z4</accession>
<dbReference type="EMBL" id="CACRUL010000020">
    <property type="protein sequence ID" value="VYU34088.1"/>
    <property type="molecule type" value="Genomic_DNA"/>
</dbReference>
<evidence type="ECO:0000313" key="2">
    <source>
        <dbReference type="EMBL" id="VYU34088.1"/>
    </source>
</evidence>
<keyword evidence="1" id="KW-0472">Membrane</keyword>
<evidence type="ECO:0000256" key="1">
    <source>
        <dbReference type="SAM" id="Phobius"/>
    </source>
</evidence>
<keyword evidence="1" id="KW-0812">Transmembrane</keyword>
<proteinExistence type="predicted"/>
<keyword evidence="1" id="KW-1133">Transmembrane helix</keyword>
<dbReference type="NCBIfam" id="TIGR01847">
    <property type="entry name" value="bacteriocin_sig"/>
    <property type="match status" value="1"/>
</dbReference>
<protein>
    <recommendedName>
        <fullName evidence="3">Bacteriocin</fullName>
    </recommendedName>
</protein>